<feature type="domain" description="DUF7730" evidence="1">
    <location>
        <begin position="7"/>
        <end position="135"/>
    </location>
</feature>
<keyword evidence="3" id="KW-1185">Reference proteome</keyword>
<evidence type="ECO:0000259" key="1">
    <source>
        <dbReference type="Pfam" id="PF24864"/>
    </source>
</evidence>
<proteinExistence type="predicted"/>
<sequence>MSSDLTKSSKFLTLPPDVRAQIWDQVLTPWTIHFRHVSLNPIRFCASLCIVPESDKQNASAPKAARKTNNLRHRACQASVSRALRILLTCRLIYTALSKLVFISADIVLSSRLLLNSLVGRLKPWQAATIRRLTLCDTEYALYWGTLPGALVATRLVNVRHLRIYVELSDEHYQGDEYDVSGSQTVLTQSDRDARLAGISALRVLKLERVEIWIADWTDEDEEEEGGEWSSAEQQAIWIERVKGILLGTIESPARFPQR</sequence>
<name>A0A1V8SER0_9PEZI</name>
<dbReference type="OrthoDB" id="5413827at2759"/>
<evidence type="ECO:0000313" key="3">
    <source>
        <dbReference type="Proteomes" id="UP000192596"/>
    </source>
</evidence>
<reference evidence="3" key="1">
    <citation type="submission" date="2017-03" db="EMBL/GenBank/DDBJ databases">
        <title>Genomes of endolithic fungi from Antarctica.</title>
        <authorList>
            <person name="Coleine C."/>
            <person name="Masonjones S."/>
            <person name="Stajich J.E."/>
        </authorList>
    </citation>
    <scope>NUCLEOTIDE SEQUENCE [LARGE SCALE GENOMIC DNA]</scope>
    <source>
        <strain evidence="3">CCFEE 5527</strain>
    </source>
</reference>
<dbReference type="Pfam" id="PF24864">
    <property type="entry name" value="DUF7730"/>
    <property type="match status" value="1"/>
</dbReference>
<comment type="caution">
    <text evidence="2">The sequence shown here is derived from an EMBL/GenBank/DDBJ whole genome shotgun (WGS) entry which is preliminary data.</text>
</comment>
<protein>
    <recommendedName>
        <fullName evidence="1">DUF7730 domain-containing protein</fullName>
    </recommendedName>
</protein>
<dbReference type="InterPro" id="IPR056632">
    <property type="entry name" value="DUF7730"/>
</dbReference>
<evidence type="ECO:0000313" key="2">
    <source>
        <dbReference type="EMBL" id="OQN97636.1"/>
    </source>
</evidence>
<dbReference type="InParanoid" id="A0A1V8SER0"/>
<organism evidence="2 3">
    <name type="scientific">Cryoendolithus antarcticus</name>
    <dbReference type="NCBI Taxonomy" id="1507870"/>
    <lineage>
        <taxon>Eukaryota</taxon>
        <taxon>Fungi</taxon>
        <taxon>Dikarya</taxon>
        <taxon>Ascomycota</taxon>
        <taxon>Pezizomycotina</taxon>
        <taxon>Dothideomycetes</taxon>
        <taxon>Dothideomycetidae</taxon>
        <taxon>Cladosporiales</taxon>
        <taxon>Cladosporiaceae</taxon>
        <taxon>Cryoendolithus</taxon>
    </lineage>
</organism>
<dbReference type="AlphaFoldDB" id="A0A1V8SER0"/>
<accession>A0A1V8SER0</accession>
<dbReference type="Proteomes" id="UP000192596">
    <property type="component" value="Unassembled WGS sequence"/>
</dbReference>
<gene>
    <name evidence="2" type="ORF">B0A48_16500</name>
</gene>
<dbReference type="PANTHER" id="PTHR38790">
    <property type="entry name" value="2EXR DOMAIN-CONTAINING PROTEIN-RELATED"/>
    <property type="match status" value="1"/>
</dbReference>
<dbReference type="EMBL" id="NAJO01000052">
    <property type="protein sequence ID" value="OQN97636.1"/>
    <property type="molecule type" value="Genomic_DNA"/>
</dbReference>